<dbReference type="KEGG" id="shv:AAT16_05550"/>
<keyword evidence="2" id="KW-0320">Glycogen biosynthesis</keyword>
<dbReference type="CDD" id="cd04651">
    <property type="entry name" value="LbH_G1P_AT_C"/>
    <property type="match status" value="1"/>
</dbReference>
<dbReference type="SUPFAM" id="SSF51161">
    <property type="entry name" value="Trimeric LpxA-like enzymes"/>
    <property type="match status" value="1"/>
</dbReference>
<keyword evidence="6" id="KW-0808">Transferase</keyword>
<dbReference type="EMBL" id="CP011366">
    <property type="protein sequence ID" value="AKG73729.1"/>
    <property type="molecule type" value="Genomic_DNA"/>
</dbReference>
<dbReference type="OrthoDB" id="9801810at2"/>
<dbReference type="GO" id="GO:0005978">
    <property type="term" value="P:glycogen biosynthetic process"/>
    <property type="evidence" value="ECO:0007669"/>
    <property type="project" value="UniProtKB-KW"/>
</dbReference>
<dbReference type="InterPro" id="IPR011004">
    <property type="entry name" value="Trimer_LpxA-like_sf"/>
</dbReference>
<dbReference type="Gene3D" id="2.160.10.10">
    <property type="entry name" value="Hexapeptide repeat proteins"/>
    <property type="match status" value="1"/>
</dbReference>
<dbReference type="InterPro" id="IPR011831">
    <property type="entry name" value="ADP-Glc_PPase"/>
</dbReference>
<evidence type="ECO:0000313" key="6">
    <source>
        <dbReference type="EMBL" id="SFK54959.1"/>
    </source>
</evidence>
<feature type="domain" description="Glucose-1-phosphate adenylyltransferase/Bifunctional protein GlmU-like C-terminal hexapeptide" evidence="4">
    <location>
        <begin position="283"/>
        <end position="354"/>
    </location>
</feature>
<sequence>MNSDVLGLVNLQAEQDDLEALTFFRSGGSLPFMGRYRLIDFTLTNMSYSGIKTVGVFAGNKFRSLLDHLSRKEDFGFEGRNSRVFVLPPDWNDPSDISEGDLKHFHNHSDLFARFKGKHVLVAGSQFITNTNYKKAIAHHKAQNNDITFISERRPEYNIPSAPMLKLLTEGDEITGFTNDRENNHVYTDVYIIKKDVLLDIVRTCIDNYKPNLFHNGIREKLDEFRTGFYDIEATTYYFHSVQSYFKNSMSLLEKDRYRAFFHGENLVKTKISTNPPTLYKKDSDVKSSILANGVIVEGSIESSVISRNVTVKKGATVKNSVIFASCTIEPGAYVENVILDKGVTITEGRKLIGSEDKPYIVAKRSTI</sequence>
<dbReference type="PANTHER" id="PTHR43523:SF6">
    <property type="entry name" value="GLYCOGEN BIOSYNTHESIS PROTEIN GLGD"/>
    <property type="match status" value="1"/>
</dbReference>
<dbReference type="Proteomes" id="UP000034029">
    <property type="component" value="Chromosome"/>
</dbReference>
<dbReference type="RefSeq" id="WP_046789917.1">
    <property type="nucleotide sequence ID" value="NZ_CP011366.1"/>
</dbReference>
<dbReference type="NCBIfam" id="TIGR02092">
    <property type="entry name" value="glgD"/>
    <property type="match status" value="1"/>
</dbReference>
<dbReference type="InterPro" id="IPR011832">
    <property type="entry name" value="GlgDAde_trans"/>
</dbReference>
<protein>
    <submittedName>
        <fullName evidence="5 6">Glucose-1-phosphate adenylyltransferase</fullName>
    </submittedName>
</protein>
<dbReference type="Pfam" id="PF24894">
    <property type="entry name" value="Hexapep_GlmU"/>
    <property type="match status" value="1"/>
</dbReference>
<comment type="similarity">
    <text evidence="1">Belongs to the bacterial/plant glucose-1-phosphate adenylyltransferase family.</text>
</comment>
<dbReference type="GO" id="GO:0008878">
    <property type="term" value="F:glucose-1-phosphate adenylyltransferase activity"/>
    <property type="evidence" value="ECO:0007669"/>
    <property type="project" value="InterPro"/>
</dbReference>
<gene>
    <name evidence="5" type="ORF">AAT16_05550</name>
    <name evidence="6" type="ORF">SAMN05216235_0350</name>
</gene>
<reference evidence="6 8" key="3">
    <citation type="submission" date="2016-10" db="EMBL/GenBank/DDBJ databases">
        <authorList>
            <person name="Varghese N."/>
            <person name="Submissions S."/>
        </authorList>
    </citation>
    <scope>NUCLEOTIDE SEQUENCE [LARGE SCALE GENOMIC DNA]</scope>
    <source>
        <strain evidence="6 8">CGMCC 1.6501</strain>
    </source>
</reference>
<dbReference type="PANTHER" id="PTHR43523">
    <property type="entry name" value="GLUCOSE-1-PHOSPHATE ADENYLYLTRANSFERASE-RELATED"/>
    <property type="match status" value="1"/>
</dbReference>
<evidence type="ECO:0000256" key="1">
    <source>
        <dbReference type="ARBA" id="ARBA00010443"/>
    </source>
</evidence>
<reference evidence="5 7" key="1">
    <citation type="journal article" date="2015" name="Int. J. Syst. Evol. Microbiol.">
        <title>Complete genome sequence of Salinicoccus halodurans H3B36, isolated from the Qaidam Basin in China.</title>
        <authorList>
            <person name="Jiang K."/>
            <person name="Xue Y."/>
            <person name="Ma Y."/>
        </authorList>
    </citation>
    <scope>NUCLEOTIDE SEQUENCE [LARGE SCALE GENOMIC DNA]</scope>
    <source>
        <strain evidence="5 7">H3B36</strain>
    </source>
</reference>
<evidence type="ECO:0000313" key="5">
    <source>
        <dbReference type="EMBL" id="AKG73729.1"/>
    </source>
</evidence>
<accession>A0A0F7HKQ6</accession>
<dbReference type="InterPro" id="IPR056818">
    <property type="entry name" value="GlmU/GlgC-like_hexapep"/>
</dbReference>
<dbReference type="Gene3D" id="3.90.550.10">
    <property type="entry name" value="Spore Coat Polysaccharide Biosynthesis Protein SpsA, Chain A"/>
    <property type="match status" value="1"/>
</dbReference>
<dbReference type="InterPro" id="IPR029044">
    <property type="entry name" value="Nucleotide-diphossugar_trans"/>
</dbReference>
<keyword evidence="6" id="KW-0548">Nucleotidyltransferase</keyword>
<dbReference type="AlphaFoldDB" id="A0A0F7HKQ6"/>
<organism evidence="6 8">
    <name type="scientific">Salinicoccus halodurans</name>
    <dbReference type="NCBI Taxonomy" id="407035"/>
    <lineage>
        <taxon>Bacteria</taxon>
        <taxon>Bacillati</taxon>
        <taxon>Bacillota</taxon>
        <taxon>Bacilli</taxon>
        <taxon>Bacillales</taxon>
        <taxon>Staphylococcaceae</taxon>
        <taxon>Salinicoccus</taxon>
    </lineage>
</organism>
<feature type="domain" description="Nucleotidyl transferase" evidence="3">
    <location>
        <begin position="21"/>
        <end position="150"/>
    </location>
</feature>
<dbReference type="SUPFAM" id="SSF53448">
    <property type="entry name" value="Nucleotide-diphospho-sugar transferases"/>
    <property type="match status" value="1"/>
</dbReference>
<evidence type="ECO:0000256" key="2">
    <source>
        <dbReference type="ARBA" id="ARBA00023056"/>
    </source>
</evidence>
<proteinExistence type="inferred from homology"/>
<dbReference type="EMBL" id="FOTB01000001">
    <property type="protein sequence ID" value="SFK54959.1"/>
    <property type="molecule type" value="Genomic_DNA"/>
</dbReference>
<evidence type="ECO:0000259" key="4">
    <source>
        <dbReference type="Pfam" id="PF24894"/>
    </source>
</evidence>
<name>A0A0F7HKQ6_9STAP</name>
<evidence type="ECO:0000259" key="3">
    <source>
        <dbReference type="Pfam" id="PF00483"/>
    </source>
</evidence>
<dbReference type="Pfam" id="PF00483">
    <property type="entry name" value="NTP_transferase"/>
    <property type="match status" value="1"/>
</dbReference>
<reference evidence="7" key="2">
    <citation type="submission" date="2015-04" db="EMBL/GenBank/DDBJ databases">
        <title>Complete genome sequence of Salinicoccus halodurans strain H3B36, isolated from the Qaidam basin of China.</title>
        <authorList>
            <person name="Ma Y."/>
            <person name="Jiang K."/>
            <person name="Xue Y."/>
        </authorList>
    </citation>
    <scope>NUCLEOTIDE SEQUENCE [LARGE SCALE GENOMIC DNA]</scope>
    <source>
        <strain evidence="7">H3B36</strain>
    </source>
</reference>
<evidence type="ECO:0000313" key="7">
    <source>
        <dbReference type="Proteomes" id="UP000034029"/>
    </source>
</evidence>
<dbReference type="InterPro" id="IPR005835">
    <property type="entry name" value="NTP_transferase_dom"/>
</dbReference>
<evidence type="ECO:0000313" key="8">
    <source>
        <dbReference type="Proteomes" id="UP000183090"/>
    </source>
</evidence>
<dbReference type="Proteomes" id="UP000183090">
    <property type="component" value="Unassembled WGS sequence"/>
</dbReference>
<keyword evidence="7" id="KW-1185">Reference proteome</keyword>